<dbReference type="OrthoDB" id="6382066at2759"/>
<protein>
    <submittedName>
        <fullName evidence="2">Uncharacterized protein LOC108669849</fullName>
    </submittedName>
</protein>
<evidence type="ECO:0000313" key="1">
    <source>
        <dbReference type="Proteomes" id="UP000694843"/>
    </source>
</evidence>
<dbReference type="Proteomes" id="UP000694843">
    <property type="component" value="Unplaced"/>
</dbReference>
<dbReference type="AlphaFoldDB" id="A0A8B7NH98"/>
<dbReference type="KEGG" id="hazt:108669849"/>
<dbReference type="RefSeq" id="XP_018012766.2">
    <property type="nucleotide sequence ID" value="XM_018157277.2"/>
</dbReference>
<reference evidence="2" key="1">
    <citation type="submission" date="2025-08" db="UniProtKB">
        <authorList>
            <consortium name="RefSeq"/>
        </authorList>
    </citation>
    <scope>IDENTIFICATION</scope>
    <source>
        <tissue evidence="2">Whole organism</tissue>
    </source>
</reference>
<dbReference type="GeneID" id="108669849"/>
<organism evidence="1 2">
    <name type="scientific">Hyalella azteca</name>
    <name type="common">Amphipod</name>
    <dbReference type="NCBI Taxonomy" id="294128"/>
    <lineage>
        <taxon>Eukaryota</taxon>
        <taxon>Metazoa</taxon>
        <taxon>Ecdysozoa</taxon>
        <taxon>Arthropoda</taxon>
        <taxon>Crustacea</taxon>
        <taxon>Multicrustacea</taxon>
        <taxon>Malacostraca</taxon>
        <taxon>Eumalacostraca</taxon>
        <taxon>Peracarida</taxon>
        <taxon>Amphipoda</taxon>
        <taxon>Senticaudata</taxon>
        <taxon>Talitrida</taxon>
        <taxon>Talitroidea</taxon>
        <taxon>Hyalellidae</taxon>
        <taxon>Hyalella</taxon>
    </lineage>
</organism>
<gene>
    <name evidence="2" type="primary">LOC108669849</name>
</gene>
<accession>A0A8B7NH98</accession>
<keyword evidence="1" id="KW-1185">Reference proteome</keyword>
<evidence type="ECO:0000313" key="2">
    <source>
        <dbReference type="RefSeq" id="XP_018012766.2"/>
    </source>
</evidence>
<sequence length="444" mass="48760">MPCLDERRRVAIANLITKYKGDDPTTWRQMSGLCCLLYTLPSGTLSRIPRGALMSCRCPIADRAQYAPEDEARQMECRSDLGEDYDAELWQRDNVLRVQAWAALDILDPYTIPGYSPSGRRKRALRDVALCNRASVNGVDDISVEELSAASTSDIMKCLNPLGDRKMDKSKAKILANKVRDSFKSKSWSSLTNSLMRKMNFIMEGLEANEFHELPSFCPPDDFSEAITVLGDEKKRFLIDELIAIKDKVLDKTCQTLANLTDNQLVLLNRLWCVVEESDFKILSPKRAVLLLGLVDLAGTLAWCNRDLLAELAAKALAYYARPLCRAHVREMGVVFAGIEAAIIPSIEPSALIGLTAAAMRAMTSDAIQAMSPLQLRCLSATTAMAMSPVIRESLSVEQKAALHEAIGGTGGVSKRGKAALEEAIRGREATSRGESITIGTILT</sequence>
<name>A0A8B7NH98_HYAAZ</name>
<proteinExistence type="predicted"/>